<sequence length="245" mass="28204">MIGHIEGMLNRDLRTTKSLDSNCARTKLFLRQWQRDTANNSTLAECRAANDVSHVFPRKRKRFQQRSNSYAWNSLQRFKHIFTLSIYLISIINLPRTLSRPTRSIMDEEWWILPRFADKGSNGSSSKCNILKSMGDQARIATYHANDFEQKLPQEKLSVEPDAFFPSMNPDHKNSDELNGDTFGNMDLNEFAVTALQKSYEALQKYAVGLDVMLRNQPAHDPANLQTAEKSLKFQLKSLLFEIND</sequence>
<organism evidence="1 2">
    <name type="scientific">Popillia japonica</name>
    <name type="common">Japanese beetle</name>
    <dbReference type="NCBI Taxonomy" id="7064"/>
    <lineage>
        <taxon>Eukaryota</taxon>
        <taxon>Metazoa</taxon>
        <taxon>Ecdysozoa</taxon>
        <taxon>Arthropoda</taxon>
        <taxon>Hexapoda</taxon>
        <taxon>Insecta</taxon>
        <taxon>Pterygota</taxon>
        <taxon>Neoptera</taxon>
        <taxon>Endopterygota</taxon>
        <taxon>Coleoptera</taxon>
        <taxon>Polyphaga</taxon>
        <taxon>Scarabaeiformia</taxon>
        <taxon>Scarabaeidae</taxon>
        <taxon>Rutelinae</taxon>
        <taxon>Popillia</taxon>
    </lineage>
</organism>
<evidence type="ECO:0000313" key="1">
    <source>
        <dbReference type="EMBL" id="KAK9753543.1"/>
    </source>
</evidence>
<comment type="caution">
    <text evidence="1">The sequence shown here is derived from an EMBL/GenBank/DDBJ whole genome shotgun (WGS) entry which is preliminary data.</text>
</comment>
<reference evidence="1 2" key="1">
    <citation type="journal article" date="2024" name="BMC Genomics">
        <title>De novo assembly and annotation of Popillia japonica's genome with initial clues to its potential as an invasive pest.</title>
        <authorList>
            <person name="Cucini C."/>
            <person name="Boschi S."/>
            <person name="Funari R."/>
            <person name="Cardaioli E."/>
            <person name="Iannotti N."/>
            <person name="Marturano G."/>
            <person name="Paoli F."/>
            <person name="Bruttini M."/>
            <person name="Carapelli A."/>
            <person name="Frati F."/>
            <person name="Nardi F."/>
        </authorList>
    </citation>
    <scope>NUCLEOTIDE SEQUENCE [LARGE SCALE GENOMIC DNA]</scope>
    <source>
        <strain evidence="1">DMR45628</strain>
    </source>
</reference>
<dbReference type="AlphaFoldDB" id="A0AAW1N2P3"/>
<gene>
    <name evidence="1" type="ORF">QE152_g2018</name>
</gene>
<keyword evidence="2" id="KW-1185">Reference proteome</keyword>
<proteinExistence type="predicted"/>
<dbReference type="Proteomes" id="UP001458880">
    <property type="component" value="Unassembled WGS sequence"/>
</dbReference>
<name>A0AAW1N2P3_POPJA</name>
<dbReference type="EMBL" id="JASPKY010000013">
    <property type="protein sequence ID" value="KAK9753543.1"/>
    <property type="molecule type" value="Genomic_DNA"/>
</dbReference>
<protein>
    <submittedName>
        <fullName evidence="1">Uncharacterized protein</fullName>
    </submittedName>
</protein>
<accession>A0AAW1N2P3</accession>
<evidence type="ECO:0000313" key="2">
    <source>
        <dbReference type="Proteomes" id="UP001458880"/>
    </source>
</evidence>